<dbReference type="InterPro" id="IPR025857">
    <property type="entry name" value="MacB_PCD"/>
</dbReference>
<feature type="domain" description="MacB-like periplasmic core" evidence="9">
    <location>
        <begin position="46"/>
        <end position="245"/>
    </location>
</feature>
<evidence type="ECO:0000256" key="7">
    <source>
        <dbReference type="SAM" id="Phobius"/>
    </source>
</evidence>
<dbReference type="KEGG" id="coh:EAV92_19315"/>
<protein>
    <submittedName>
        <fullName evidence="10">ABC transporter permease</fullName>
    </submittedName>
</protein>
<sequence>MRPLLPILLLLPLMVVAVYFFRVVFRYPHVRRMAFRESAASKTTALLTILGLAVGTSLITIVVSIEFMLKTGTESQLRQHFGQIEYEVPAIRQPEPTRYYYSQAEIDRMLQAVSEPDDLLPIVSYTVSVSATPEADPAGDRVMPNVLVIGLDPAQAAPWLSARQRPEWPDPLPADGMILSSPVAERLGVRTGDYTDVVDLQNRSHRFRVAKVLPEDGLTGYPGVQQASATVIVGLQSARSLFELPDKAYTTVLGEGPPPGGTWQAAAVRSEAAARMFDWTRTASYVFLFISLNAVAMSMILTFNLLKMMSEERRLGLGILRTVGFGRADLKRIMRVEGLIYAAAACLPGSAAGLILAQWLIRRIDLLGSGQRGLAGQLDWTVAAQAALIGGSLSLAFAAVCIWIVSARTFSASRMRASRPGSEVAGERRKDHPVSVHALVSWIVLAALLGFVTISQFPQVRQGWFRQANILLLPVALFMLTPVISYAGIRWIEGLGYAGLRLLRPLPRVYAMLHLALKQLVAERVRGGLSIALFCAVSGFVSMAIVMSGYVQSIMGQTDPRDAIGGYDAYAEDIRMIDSGRFGNLLASAGYPQGEAPVSAAIVQLPWSESGSYAYMVNGVDEAYASTTRIPVKATGGRSATAAELWQELAENPDTVIVSTGALEFLQMAKWEAKDGHLLFSMNGHKLSKKIIGIVDEKESYYPFMKGVWMNAEETRRIGEGFKTMHSMLFLRFPTPELAAQWQTKTEWALAKGNIYPLNSASESETGYYRDIGTMLGMFRQFNLLAMGIGMAGLALVIFRSAKRRRSQLGALRAIGIPPGTLMIYVWVEGSVTGIFGTLLGFTSGGYLSYTVCLSQVQEGANIAGFGFPVAPSLVFFGTIAALIAVVTLAAAWSVYRVSPVRSAKYLIS</sequence>
<dbReference type="InterPro" id="IPR003838">
    <property type="entry name" value="ABC3_permease_C"/>
</dbReference>
<evidence type="ECO:0000256" key="5">
    <source>
        <dbReference type="ARBA" id="ARBA00023136"/>
    </source>
</evidence>
<feature type="transmembrane region" description="Helical" evidence="7">
    <location>
        <begin position="339"/>
        <end position="361"/>
    </location>
</feature>
<gene>
    <name evidence="10" type="ORF">EAV92_19315</name>
</gene>
<evidence type="ECO:0000313" key="11">
    <source>
        <dbReference type="Proteomes" id="UP000269097"/>
    </source>
</evidence>
<feature type="transmembrane region" description="Helical" evidence="7">
    <location>
        <begin position="528"/>
        <end position="551"/>
    </location>
</feature>
<keyword evidence="3 7" id="KW-0812">Transmembrane</keyword>
<keyword evidence="2" id="KW-1003">Cell membrane</keyword>
<feature type="domain" description="ABC3 transporter permease C-terminal" evidence="8">
    <location>
        <begin position="782"/>
        <end position="899"/>
    </location>
</feature>
<name>A0A3G3K230_9BACL</name>
<feature type="domain" description="ABC3 transporter permease C-terminal" evidence="8">
    <location>
        <begin position="289"/>
        <end position="405"/>
    </location>
</feature>
<reference evidence="10 11" key="1">
    <citation type="submission" date="2018-10" db="EMBL/GenBank/DDBJ databases">
        <title>Genome Sequence of Cohnella sp.</title>
        <authorList>
            <person name="Srinivasan S."/>
            <person name="Kim M.K."/>
        </authorList>
    </citation>
    <scope>NUCLEOTIDE SEQUENCE [LARGE SCALE GENOMIC DNA]</scope>
    <source>
        <strain evidence="10 11">18JY8-7</strain>
    </source>
</reference>
<evidence type="ECO:0000259" key="8">
    <source>
        <dbReference type="Pfam" id="PF02687"/>
    </source>
</evidence>
<feature type="transmembrane region" description="Helical" evidence="7">
    <location>
        <begin position="874"/>
        <end position="896"/>
    </location>
</feature>
<dbReference type="PANTHER" id="PTHR30572:SF4">
    <property type="entry name" value="ABC TRANSPORTER PERMEASE YTRF"/>
    <property type="match status" value="1"/>
</dbReference>
<evidence type="ECO:0000256" key="4">
    <source>
        <dbReference type="ARBA" id="ARBA00022989"/>
    </source>
</evidence>
<proteinExistence type="inferred from homology"/>
<evidence type="ECO:0000313" key="10">
    <source>
        <dbReference type="EMBL" id="AYQ74528.1"/>
    </source>
</evidence>
<organism evidence="10 11">
    <name type="scientific">Cohnella candidum</name>
    <dbReference type="NCBI Taxonomy" id="2674991"/>
    <lineage>
        <taxon>Bacteria</taxon>
        <taxon>Bacillati</taxon>
        <taxon>Bacillota</taxon>
        <taxon>Bacilli</taxon>
        <taxon>Bacillales</taxon>
        <taxon>Paenibacillaceae</taxon>
        <taxon>Cohnella</taxon>
    </lineage>
</organism>
<keyword evidence="4 7" id="KW-1133">Transmembrane helix</keyword>
<feature type="transmembrane region" description="Helical" evidence="7">
    <location>
        <begin position="782"/>
        <end position="799"/>
    </location>
</feature>
<dbReference type="PANTHER" id="PTHR30572">
    <property type="entry name" value="MEMBRANE COMPONENT OF TRANSPORTER-RELATED"/>
    <property type="match status" value="1"/>
</dbReference>
<dbReference type="RefSeq" id="WP_123042608.1">
    <property type="nucleotide sequence ID" value="NZ_CP033433.1"/>
</dbReference>
<feature type="transmembrane region" description="Helical" evidence="7">
    <location>
        <begin position="46"/>
        <end position="69"/>
    </location>
</feature>
<feature type="transmembrane region" description="Helical" evidence="7">
    <location>
        <begin position="285"/>
        <end position="306"/>
    </location>
</feature>
<dbReference type="Proteomes" id="UP000269097">
    <property type="component" value="Chromosome"/>
</dbReference>
<dbReference type="InterPro" id="IPR050250">
    <property type="entry name" value="Macrolide_Exporter_MacB"/>
</dbReference>
<evidence type="ECO:0000256" key="2">
    <source>
        <dbReference type="ARBA" id="ARBA00022475"/>
    </source>
</evidence>
<keyword evidence="11" id="KW-1185">Reference proteome</keyword>
<dbReference type="AlphaFoldDB" id="A0A3G3K230"/>
<evidence type="ECO:0000259" key="9">
    <source>
        <dbReference type="Pfam" id="PF12704"/>
    </source>
</evidence>
<comment type="subcellular location">
    <subcellularLocation>
        <location evidence="1">Cell membrane</location>
        <topology evidence="1">Multi-pass membrane protein</topology>
    </subcellularLocation>
</comment>
<feature type="transmembrane region" description="Helical" evidence="7">
    <location>
        <begin position="438"/>
        <end position="458"/>
    </location>
</feature>
<evidence type="ECO:0000256" key="3">
    <source>
        <dbReference type="ARBA" id="ARBA00022692"/>
    </source>
</evidence>
<dbReference type="GO" id="GO:0005886">
    <property type="term" value="C:plasma membrane"/>
    <property type="evidence" value="ECO:0007669"/>
    <property type="project" value="UniProtKB-SubCell"/>
</dbReference>
<dbReference type="Pfam" id="PF02687">
    <property type="entry name" value="FtsX"/>
    <property type="match status" value="2"/>
</dbReference>
<evidence type="ECO:0000256" key="1">
    <source>
        <dbReference type="ARBA" id="ARBA00004651"/>
    </source>
</evidence>
<feature type="transmembrane region" description="Helical" evidence="7">
    <location>
        <begin position="6"/>
        <end position="25"/>
    </location>
</feature>
<accession>A0A3G3K230</accession>
<dbReference type="GO" id="GO:0022857">
    <property type="term" value="F:transmembrane transporter activity"/>
    <property type="evidence" value="ECO:0007669"/>
    <property type="project" value="TreeGrafter"/>
</dbReference>
<feature type="transmembrane region" description="Helical" evidence="7">
    <location>
        <begin position="381"/>
        <end position="406"/>
    </location>
</feature>
<comment type="similarity">
    <text evidence="6">Belongs to the ABC-4 integral membrane protein family.</text>
</comment>
<evidence type="ECO:0000256" key="6">
    <source>
        <dbReference type="ARBA" id="ARBA00038076"/>
    </source>
</evidence>
<feature type="transmembrane region" description="Helical" evidence="7">
    <location>
        <begin position="470"/>
        <end position="492"/>
    </location>
</feature>
<keyword evidence="5 7" id="KW-0472">Membrane</keyword>
<dbReference type="EMBL" id="CP033433">
    <property type="protein sequence ID" value="AYQ74528.1"/>
    <property type="molecule type" value="Genomic_DNA"/>
</dbReference>
<dbReference type="Pfam" id="PF12704">
    <property type="entry name" value="MacB_PCD"/>
    <property type="match status" value="1"/>
</dbReference>